<dbReference type="EMBL" id="KI913704">
    <property type="protein sequence ID" value="ETV63636.1"/>
    <property type="molecule type" value="Genomic_DNA"/>
</dbReference>
<dbReference type="GeneID" id="20821429"/>
<gene>
    <name evidence="2" type="ORF">H257_19433</name>
</gene>
<organism evidence="2">
    <name type="scientific">Aphanomyces astaci</name>
    <name type="common">Crayfish plague agent</name>
    <dbReference type="NCBI Taxonomy" id="112090"/>
    <lineage>
        <taxon>Eukaryota</taxon>
        <taxon>Sar</taxon>
        <taxon>Stramenopiles</taxon>
        <taxon>Oomycota</taxon>
        <taxon>Saprolegniomycetes</taxon>
        <taxon>Saprolegniales</taxon>
        <taxon>Verrucalvaceae</taxon>
        <taxon>Aphanomyces</taxon>
    </lineage>
</organism>
<dbReference type="AlphaFoldDB" id="W4FA02"/>
<reference evidence="2" key="1">
    <citation type="submission" date="2013-12" db="EMBL/GenBank/DDBJ databases">
        <title>The Genome Sequence of Aphanomyces astaci APO3.</title>
        <authorList>
            <consortium name="The Broad Institute Genomics Platform"/>
            <person name="Russ C."/>
            <person name="Tyler B."/>
            <person name="van West P."/>
            <person name="Dieguez-Uribeondo J."/>
            <person name="Young S.K."/>
            <person name="Zeng Q."/>
            <person name="Gargeya S."/>
            <person name="Fitzgerald M."/>
            <person name="Abouelleil A."/>
            <person name="Alvarado L."/>
            <person name="Chapman S.B."/>
            <person name="Gainer-Dewar J."/>
            <person name="Goldberg J."/>
            <person name="Griggs A."/>
            <person name="Gujja S."/>
            <person name="Hansen M."/>
            <person name="Howarth C."/>
            <person name="Imamovic A."/>
            <person name="Ireland A."/>
            <person name="Larimer J."/>
            <person name="McCowan C."/>
            <person name="Murphy C."/>
            <person name="Pearson M."/>
            <person name="Poon T.W."/>
            <person name="Priest M."/>
            <person name="Roberts A."/>
            <person name="Saif S."/>
            <person name="Shea T."/>
            <person name="Sykes S."/>
            <person name="Wortman J."/>
            <person name="Nusbaum C."/>
            <person name="Birren B."/>
        </authorList>
    </citation>
    <scope>NUCLEOTIDE SEQUENCE [LARGE SCALE GENOMIC DNA]</scope>
    <source>
        <strain evidence="2">APO3</strain>
    </source>
</reference>
<sequence>MGRLRSPRHRRGAPLSVPASSRRRRRAVPNPTQFCCMHVCENGRTRRREPHEVQYIWNCMPFKWVVTDTAADLSFYLALPGLEGILVLTHNECFFLARMSATLLDIYDAKDDSSILAG</sequence>
<protein>
    <submittedName>
        <fullName evidence="2">Uncharacterized protein</fullName>
    </submittedName>
</protein>
<accession>W4FA02</accession>
<feature type="compositionally biased region" description="Basic residues" evidence="1">
    <location>
        <begin position="1"/>
        <end position="12"/>
    </location>
</feature>
<evidence type="ECO:0000313" key="2">
    <source>
        <dbReference type="EMBL" id="ETV63636.1"/>
    </source>
</evidence>
<dbReference type="RefSeq" id="XP_009846879.1">
    <property type="nucleotide sequence ID" value="XM_009848577.1"/>
</dbReference>
<evidence type="ECO:0000256" key="1">
    <source>
        <dbReference type="SAM" id="MobiDB-lite"/>
    </source>
</evidence>
<dbReference type="VEuPathDB" id="FungiDB:H257_19433"/>
<proteinExistence type="predicted"/>
<feature type="region of interest" description="Disordered" evidence="1">
    <location>
        <begin position="1"/>
        <end position="26"/>
    </location>
</feature>
<name>W4FA02_APHAT</name>